<dbReference type="GO" id="GO:0000149">
    <property type="term" value="F:SNARE binding"/>
    <property type="evidence" value="ECO:0007669"/>
    <property type="project" value="TreeGrafter"/>
</dbReference>
<evidence type="ECO:0000256" key="7">
    <source>
        <dbReference type="ARBA" id="ARBA00023054"/>
    </source>
</evidence>
<feature type="domain" description="T-SNARE coiled-coil homology" evidence="14">
    <location>
        <begin position="164"/>
        <end position="226"/>
    </location>
</feature>
<evidence type="ECO:0000256" key="2">
    <source>
        <dbReference type="ARBA" id="ARBA00022553"/>
    </source>
</evidence>
<dbReference type="GO" id="GO:0006906">
    <property type="term" value="P:vesicle fusion"/>
    <property type="evidence" value="ECO:0007669"/>
    <property type="project" value="TreeGrafter"/>
</dbReference>
<gene>
    <name evidence="15" type="ORF">AAFF_G00178830</name>
</gene>
<dbReference type="FunFam" id="1.20.58.70:FF:000006">
    <property type="entry name" value="Syntaxin 7"/>
    <property type="match status" value="1"/>
</dbReference>
<dbReference type="EMBL" id="JAINUG010000238">
    <property type="protein sequence ID" value="KAJ8385921.1"/>
    <property type="molecule type" value="Genomic_DNA"/>
</dbReference>
<dbReference type="Gene3D" id="1.20.58.70">
    <property type="match status" value="1"/>
</dbReference>
<feature type="compositionally biased region" description="Polar residues" evidence="12">
    <location>
        <begin position="138"/>
        <end position="155"/>
    </location>
</feature>
<dbReference type="InterPro" id="IPR045242">
    <property type="entry name" value="Syntaxin"/>
</dbReference>
<comment type="subcellular location">
    <subcellularLocation>
        <location evidence="10">Early endosome membrane</location>
        <topology evidence="10">Single-pass type IV membrane protein</topology>
    </subcellularLocation>
</comment>
<keyword evidence="8 13" id="KW-0472">Membrane</keyword>
<dbReference type="InterPro" id="IPR006011">
    <property type="entry name" value="Syntaxin_N"/>
</dbReference>
<keyword evidence="6" id="KW-0007">Acetylation</keyword>
<keyword evidence="4" id="KW-0967">Endosome</keyword>
<evidence type="ECO:0000256" key="10">
    <source>
        <dbReference type="ARBA" id="ARBA00037832"/>
    </source>
</evidence>
<dbReference type="InterPro" id="IPR010989">
    <property type="entry name" value="SNARE"/>
</dbReference>
<feature type="region of interest" description="Disordered" evidence="12">
    <location>
        <begin position="131"/>
        <end position="155"/>
    </location>
</feature>
<dbReference type="GO" id="GO:0006886">
    <property type="term" value="P:intracellular protein transport"/>
    <property type="evidence" value="ECO:0007669"/>
    <property type="project" value="TreeGrafter"/>
</dbReference>
<dbReference type="FunFam" id="1.20.5.110:FF:000016">
    <property type="entry name" value="Syntaxin 12"/>
    <property type="match status" value="1"/>
</dbReference>
<evidence type="ECO:0000313" key="15">
    <source>
        <dbReference type="EMBL" id="KAJ8385921.1"/>
    </source>
</evidence>
<evidence type="ECO:0000256" key="9">
    <source>
        <dbReference type="ARBA" id="ARBA00037599"/>
    </source>
</evidence>
<dbReference type="SMART" id="SM00503">
    <property type="entry name" value="SynN"/>
    <property type="match status" value="1"/>
</dbReference>
<dbReference type="CDD" id="cd15875">
    <property type="entry name" value="SNARE_syntaxin7"/>
    <property type="match status" value="1"/>
</dbReference>
<dbReference type="PROSITE" id="PS50192">
    <property type="entry name" value="T_SNARE"/>
    <property type="match status" value="1"/>
</dbReference>
<dbReference type="Pfam" id="PF05739">
    <property type="entry name" value="SNARE"/>
    <property type="match status" value="1"/>
</dbReference>
<evidence type="ECO:0000256" key="12">
    <source>
        <dbReference type="SAM" id="MobiDB-lite"/>
    </source>
</evidence>
<evidence type="ECO:0000256" key="3">
    <source>
        <dbReference type="ARBA" id="ARBA00022692"/>
    </source>
</evidence>
<protein>
    <recommendedName>
        <fullName evidence="11">Syntaxin-7</fullName>
    </recommendedName>
</protein>
<evidence type="ECO:0000259" key="14">
    <source>
        <dbReference type="PROSITE" id="PS50192"/>
    </source>
</evidence>
<dbReference type="AlphaFoldDB" id="A0AAD7RKE2"/>
<evidence type="ECO:0000256" key="1">
    <source>
        <dbReference type="ARBA" id="ARBA00009063"/>
    </source>
</evidence>
<evidence type="ECO:0000256" key="8">
    <source>
        <dbReference type="ARBA" id="ARBA00023136"/>
    </source>
</evidence>
<keyword evidence="7" id="KW-0175">Coiled coil</keyword>
<dbReference type="GO" id="GO:0048278">
    <property type="term" value="P:vesicle docking"/>
    <property type="evidence" value="ECO:0007669"/>
    <property type="project" value="TreeGrafter"/>
</dbReference>
<comment type="similarity">
    <text evidence="1">Belongs to the syntaxin family.</text>
</comment>
<dbReference type="PANTHER" id="PTHR19957">
    <property type="entry name" value="SYNTAXIN"/>
    <property type="match status" value="1"/>
</dbReference>
<comment type="caution">
    <text evidence="15">The sequence shown here is derived from an EMBL/GenBank/DDBJ whole genome shotgun (WGS) entry which is preliminary data.</text>
</comment>
<dbReference type="InterPro" id="IPR000727">
    <property type="entry name" value="T_SNARE_dom"/>
</dbReference>
<dbReference type="PANTHER" id="PTHR19957:SF90">
    <property type="entry name" value="SYNTAXIN-7"/>
    <property type="match status" value="1"/>
</dbReference>
<reference evidence="15" key="1">
    <citation type="journal article" date="2023" name="Science">
        <title>Genome structures resolve the early diversification of teleost fishes.</title>
        <authorList>
            <person name="Parey E."/>
            <person name="Louis A."/>
            <person name="Montfort J."/>
            <person name="Bouchez O."/>
            <person name="Roques C."/>
            <person name="Iampietro C."/>
            <person name="Lluch J."/>
            <person name="Castinel A."/>
            <person name="Donnadieu C."/>
            <person name="Desvignes T."/>
            <person name="Floi Bucao C."/>
            <person name="Jouanno E."/>
            <person name="Wen M."/>
            <person name="Mejri S."/>
            <person name="Dirks R."/>
            <person name="Jansen H."/>
            <person name="Henkel C."/>
            <person name="Chen W.J."/>
            <person name="Zahm M."/>
            <person name="Cabau C."/>
            <person name="Klopp C."/>
            <person name="Thompson A.W."/>
            <person name="Robinson-Rechavi M."/>
            <person name="Braasch I."/>
            <person name="Lecointre G."/>
            <person name="Bobe J."/>
            <person name="Postlethwait J.H."/>
            <person name="Berthelot C."/>
            <person name="Roest Crollius H."/>
            <person name="Guiguen Y."/>
        </authorList>
    </citation>
    <scope>NUCLEOTIDE SEQUENCE</scope>
    <source>
        <strain evidence="15">NC1722</strain>
    </source>
</reference>
<keyword evidence="5 13" id="KW-1133">Transmembrane helix</keyword>
<keyword evidence="3 13" id="KW-0812">Transmembrane</keyword>
<organism evidence="15 16">
    <name type="scientific">Aldrovandia affinis</name>
    <dbReference type="NCBI Taxonomy" id="143900"/>
    <lineage>
        <taxon>Eukaryota</taxon>
        <taxon>Metazoa</taxon>
        <taxon>Chordata</taxon>
        <taxon>Craniata</taxon>
        <taxon>Vertebrata</taxon>
        <taxon>Euteleostomi</taxon>
        <taxon>Actinopterygii</taxon>
        <taxon>Neopterygii</taxon>
        <taxon>Teleostei</taxon>
        <taxon>Notacanthiformes</taxon>
        <taxon>Halosauridae</taxon>
        <taxon>Aldrovandia</taxon>
    </lineage>
</organism>
<dbReference type="Gene3D" id="1.20.5.110">
    <property type="match status" value="1"/>
</dbReference>
<dbReference type="Pfam" id="PF14523">
    <property type="entry name" value="Syntaxin_2"/>
    <property type="match status" value="1"/>
</dbReference>
<dbReference type="GO" id="GO:0031901">
    <property type="term" value="C:early endosome membrane"/>
    <property type="evidence" value="ECO:0007669"/>
    <property type="project" value="UniProtKB-SubCell"/>
</dbReference>
<dbReference type="GO" id="GO:0005484">
    <property type="term" value="F:SNAP receptor activity"/>
    <property type="evidence" value="ECO:0007669"/>
    <property type="project" value="TreeGrafter"/>
</dbReference>
<proteinExistence type="inferred from homology"/>
<accession>A0AAD7RKE2</accession>
<evidence type="ECO:0000256" key="5">
    <source>
        <dbReference type="ARBA" id="ARBA00022989"/>
    </source>
</evidence>
<sequence>MSYHSGIPQDPNQLVETISSNIQKITQQTSEIQRIVNLLGTPQDTSELRQRLQQKQQHVGQLAKETDKCMKEFGSLPVTTEQRQRKIQKDRLLNDFSNSLALFQKTQRLAAQKEREFVDRVRANSRLSVGFTDEDTRGNTSPFESNEGQSQAQTQEDVITEDDLQLIQERETSIRQLESDILDINEIFKDLGMMIHEQGDMIGNIEANVENADINVQSATQQLGRAADYQRKSRKKICILIVVLVVAAAIIGLIIWATVRDK</sequence>
<evidence type="ECO:0000256" key="13">
    <source>
        <dbReference type="SAM" id="Phobius"/>
    </source>
</evidence>
<comment type="function">
    <text evidence="9">May be involved in protein trafficking from the plasma membrane to the early endosome (EE) as well as in homotypic fusion of endocytic organelles. Mediates the endocytic trafficking from early endosomes to late endosomes and lysosomes.</text>
</comment>
<dbReference type="GO" id="GO:0008021">
    <property type="term" value="C:synaptic vesicle"/>
    <property type="evidence" value="ECO:0007669"/>
    <property type="project" value="TreeGrafter"/>
</dbReference>
<dbReference type="GO" id="GO:0031201">
    <property type="term" value="C:SNARE complex"/>
    <property type="evidence" value="ECO:0007669"/>
    <property type="project" value="TreeGrafter"/>
</dbReference>
<name>A0AAD7RKE2_9TELE</name>
<keyword evidence="16" id="KW-1185">Reference proteome</keyword>
<evidence type="ECO:0000256" key="4">
    <source>
        <dbReference type="ARBA" id="ARBA00022753"/>
    </source>
</evidence>
<dbReference type="SMART" id="SM00397">
    <property type="entry name" value="t_SNARE"/>
    <property type="match status" value="1"/>
</dbReference>
<feature type="transmembrane region" description="Helical" evidence="13">
    <location>
        <begin position="237"/>
        <end position="259"/>
    </location>
</feature>
<dbReference type="SUPFAM" id="SSF47661">
    <property type="entry name" value="t-snare proteins"/>
    <property type="match status" value="1"/>
</dbReference>
<keyword evidence="2" id="KW-0597">Phosphoprotein</keyword>
<evidence type="ECO:0000256" key="6">
    <source>
        <dbReference type="ARBA" id="ARBA00022990"/>
    </source>
</evidence>
<evidence type="ECO:0000256" key="11">
    <source>
        <dbReference type="ARBA" id="ARBA00040006"/>
    </source>
</evidence>
<dbReference type="Proteomes" id="UP001221898">
    <property type="component" value="Unassembled WGS sequence"/>
</dbReference>
<evidence type="ECO:0000313" key="16">
    <source>
        <dbReference type="Proteomes" id="UP001221898"/>
    </source>
</evidence>